<accession>A0A0F9CZL1</accession>
<protein>
    <submittedName>
        <fullName evidence="1">Uncharacterized protein</fullName>
    </submittedName>
</protein>
<comment type="caution">
    <text evidence="1">The sequence shown here is derived from an EMBL/GenBank/DDBJ whole genome shotgun (WGS) entry which is preliminary data.</text>
</comment>
<evidence type="ECO:0000313" key="1">
    <source>
        <dbReference type="EMBL" id="KKL11071.1"/>
    </source>
</evidence>
<sequence>MEAIVFLHHQHMWAWNIAIRVRSYEQDDKKIIVIGPHDRTKSLEQTIERWIKVNGIDEVAWIADLEPNKMVKAIRELMVENGVTKAAIISENVEHQAVADMLEIE</sequence>
<gene>
    <name evidence="1" type="ORF">LCGC14_2549470</name>
</gene>
<name>A0A0F9CZL1_9ZZZZ</name>
<organism evidence="1">
    <name type="scientific">marine sediment metagenome</name>
    <dbReference type="NCBI Taxonomy" id="412755"/>
    <lineage>
        <taxon>unclassified sequences</taxon>
        <taxon>metagenomes</taxon>
        <taxon>ecological metagenomes</taxon>
    </lineage>
</organism>
<dbReference type="EMBL" id="LAZR01041802">
    <property type="protein sequence ID" value="KKL11071.1"/>
    <property type="molecule type" value="Genomic_DNA"/>
</dbReference>
<reference evidence="1" key="1">
    <citation type="journal article" date="2015" name="Nature">
        <title>Complex archaea that bridge the gap between prokaryotes and eukaryotes.</title>
        <authorList>
            <person name="Spang A."/>
            <person name="Saw J.H."/>
            <person name="Jorgensen S.L."/>
            <person name="Zaremba-Niedzwiedzka K."/>
            <person name="Martijn J."/>
            <person name="Lind A.E."/>
            <person name="van Eijk R."/>
            <person name="Schleper C."/>
            <person name="Guy L."/>
            <person name="Ettema T.J."/>
        </authorList>
    </citation>
    <scope>NUCLEOTIDE SEQUENCE</scope>
</reference>
<feature type="non-terminal residue" evidence="1">
    <location>
        <position position="105"/>
    </location>
</feature>
<dbReference type="AlphaFoldDB" id="A0A0F9CZL1"/>
<proteinExistence type="predicted"/>